<dbReference type="Proteomes" id="UP001492380">
    <property type="component" value="Unassembled WGS sequence"/>
</dbReference>
<name>A0ABR1YA66_9PEZI</name>
<accession>A0ABR1YA66</accession>
<evidence type="ECO:0008006" key="4">
    <source>
        <dbReference type="Google" id="ProtNLM"/>
    </source>
</evidence>
<evidence type="ECO:0000313" key="3">
    <source>
        <dbReference type="Proteomes" id="UP001492380"/>
    </source>
</evidence>
<sequence>MLTRQRALDTSNSQSAPKAGPTSLSFFLDGAPQSPSPLAASSRSPQAAFATKPPPILTVDLNVMTELETLSLYEERVMWVAVEASGVVKMRDEPSKMSTVGLDVVVVLDNSRFASLESLEIACDIVLHIASLSTETDDRIAVFCTSCRHFSNAPKDSGCLLHPLRPANLAAIRNEIASIKSLAEQPPPASSDLRETLLEAIKVLNEPSDRSVEPLRRERSHLFVLSPRVIGEPLANEGLLLPQLHCVCTAVIPYYHTTCPASNEWILPMALRLNFDQTGIAKTDCDHLLAQVADVLAYARMGNSSGHITDLQLDIRSSTGCAVESMLGTLSCDVLSPGQTVSTLVRVKVPAVVPPGHNVQPSGARNVDDAFADLEMLLGETFTGLFTVKAHYRQSLFPENNFVTVESTCRIKRPNPPSVWSISPPTDIYYTWRAEAELYKRFVFLVATQDPPLVALETLATFYENKRCSLPCSGYIERVRTELLHQIEAQTPTPSIVSRTSPSTPTQARQYSSVDPITPTHVNHQQPRHYPSHPHFSFSPHDSLRFTACKPTTPAPQTAHRAASASPVLHSKMPPRPDHSPQPATPFPTSTGLVDTPLPNTSAVRSAAVAAGAAAASSGSPGGSALMMANNSSPIALSTRSSSSPIDEARAIWRHMRRNVSTRGRTARDMPSWPAGYRRTIVEAGEAIGAAAAVRAAGSASNEGSNGVIAGSPPPTCPNTPSNAADVGRALMRDRREQREREWKRKALANKRSIGADTLRSLAMGGEGFDGVVVGEGEGRMGSPWL</sequence>
<reference evidence="2 3" key="1">
    <citation type="submission" date="2024-04" db="EMBL/GenBank/DDBJ databases">
        <title>Phyllosticta paracitricarpa is synonymous to the EU quarantine fungus P. citricarpa based on phylogenomic analyses.</title>
        <authorList>
            <consortium name="Lawrence Berkeley National Laboratory"/>
            <person name="Van Ingen-Buijs V.A."/>
            <person name="Van Westerhoven A.C."/>
            <person name="Haridas S."/>
            <person name="Skiadas P."/>
            <person name="Martin F."/>
            <person name="Groenewald J.Z."/>
            <person name="Crous P.W."/>
            <person name="Seidl M.F."/>
        </authorList>
    </citation>
    <scope>NUCLEOTIDE SEQUENCE [LARGE SCALE GENOMIC DNA]</scope>
    <source>
        <strain evidence="2 3">CBS 123374</strain>
    </source>
</reference>
<comment type="caution">
    <text evidence="2">The sequence shown here is derived from an EMBL/GenBank/DDBJ whole genome shotgun (WGS) entry which is preliminary data.</text>
</comment>
<protein>
    <recommendedName>
        <fullName evidence="4">VWFA domain-containing protein</fullName>
    </recommendedName>
</protein>
<dbReference type="EMBL" id="JBBWRZ010000013">
    <property type="protein sequence ID" value="KAK8223821.1"/>
    <property type="molecule type" value="Genomic_DNA"/>
</dbReference>
<keyword evidence="3" id="KW-1185">Reference proteome</keyword>
<evidence type="ECO:0000256" key="1">
    <source>
        <dbReference type="SAM" id="MobiDB-lite"/>
    </source>
</evidence>
<feature type="region of interest" description="Disordered" evidence="1">
    <location>
        <begin position="490"/>
        <end position="511"/>
    </location>
</feature>
<feature type="region of interest" description="Disordered" evidence="1">
    <location>
        <begin position="550"/>
        <end position="592"/>
    </location>
</feature>
<evidence type="ECO:0000313" key="2">
    <source>
        <dbReference type="EMBL" id="KAK8223821.1"/>
    </source>
</evidence>
<feature type="region of interest" description="Disordered" evidence="1">
    <location>
        <begin position="701"/>
        <end position="725"/>
    </location>
</feature>
<proteinExistence type="predicted"/>
<gene>
    <name evidence="2" type="ORF">HDK90DRAFT_105033</name>
</gene>
<feature type="region of interest" description="Disordered" evidence="1">
    <location>
        <begin position="1"/>
        <end position="26"/>
    </location>
</feature>
<organism evidence="2 3">
    <name type="scientific">Phyllosticta capitalensis</name>
    <dbReference type="NCBI Taxonomy" id="121624"/>
    <lineage>
        <taxon>Eukaryota</taxon>
        <taxon>Fungi</taxon>
        <taxon>Dikarya</taxon>
        <taxon>Ascomycota</taxon>
        <taxon>Pezizomycotina</taxon>
        <taxon>Dothideomycetes</taxon>
        <taxon>Dothideomycetes incertae sedis</taxon>
        <taxon>Botryosphaeriales</taxon>
        <taxon>Phyllostictaceae</taxon>
        <taxon>Phyllosticta</taxon>
    </lineage>
</organism>